<dbReference type="AlphaFoldDB" id="A0A9D3ZQ13"/>
<evidence type="ECO:0000313" key="2">
    <source>
        <dbReference type="Proteomes" id="UP000828251"/>
    </source>
</evidence>
<proteinExistence type="predicted"/>
<accession>A0A9D3ZQ13</accession>
<reference evidence="1 2" key="1">
    <citation type="journal article" date="2021" name="Plant Biotechnol. J.">
        <title>Multi-omics assisted identification of the key and species-specific regulatory components of drought-tolerant mechanisms in Gossypium stocksii.</title>
        <authorList>
            <person name="Yu D."/>
            <person name="Ke L."/>
            <person name="Zhang D."/>
            <person name="Wu Y."/>
            <person name="Sun Y."/>
            <person name="Mei J."/>
            <person name="Sun J."/>
            <person name="Sun Y."/>
        </authorList>
    </citation>
    <scope>NUCLEOTIDE SEQUENCE [LARGE SCALE GENOMIC DNA]</scope>
    <source>
        <strain evidence="2">cv. E1</strain>
        <tissue evidence="1">Leaf</tissue>
    </source>
</reference>
<sequence>MPRKRVNATGIFNLHSCSKAGTVVDAKRRLGGEWLLQCSKGDAPLGVTTVVVIIQPINNYNHYGTDSSLTSSVLEHSLSS</sequence>
<keyword evidence="2" id="KW-1185">Reference proteome</keyword>
<dbReference type="Proteomes" id="UP000828251">
    <property type="component" value="Unassembled WGS sequence"/>
</dbReference>
<gene>
    <name evidence="1" type="ORF">J1N35_035281</name>
</gene>
<dbReference type="EMBL" id="JAIQCV010000010">
    <property type="protein sequence ID" value="KAH1057216.1"/>
    <property type="molecule type" value="Genomic_DNA"/>
</dbReference>
<evidence type="ECO:0000313" key="1">
    <source>
        <dbReference type="EMBL" id="KAH1057216.1"/>
    </source>
</evidence>
<name>A0A9D3ZQ13_9ROSI</name>
<organism evidence="1 2">
    <name type="scientific">Gossypium stocksii</name>
    <dbReference type="NCBI Taxonomy" id="47602"/>
    <lineage>
        <taxon>Eukaryota</taxon>
        <taxon>Viridiplantae</taxon>
        <taxon>Streptophyta</taxon>
        <taxon>Embryophyta</taxon>
        <taxon>Tracheophyta</taxon>
        <taxon>Spermatophyta</taxon>
        <taxon>Magnoliopsida</taxon>
        <taxon>eudicotyledons</taxon>
        <taxon>Gunneridae</taxon>
        <taxon>Pentapetalae</taxon>
        <taxon>rosids</taxon>
        <taxon>malvids</taxon>
        <taxon>Malvales</taxon>
        <taxon>Malvaceae</taxon>
        <taxon>Malvoideae</taxon>
        <taxon>Gossypium</taxon>
    </lineage>
</organism>
<dbReference type="OrthoDB" id="10556051at2759"/>
<comment type="caution">
    <text evidence="1">The sequence shown here is derived from an EMBL/GenBank/DDBJ whole genome shotgun (WGS) entry which is preliminary data.</text>
</comment>
<protein>
    <submittedName>
        <fullName evidence="1">Uncharacterized protein</fullName>
    </submittedName>
</protein>